<dbReference type="EMBL" id="JAEQNB010000003">
    <property type="protein sequence ID" value="MBL0387087.1"/>
    <property type="molecule type" value="Genomic_DNA"/>
</dbReference>
<proteinExistence type="predicted"/>
<dbReference type="InterPro" id="IPR036779">
    <property type="entry name" value="LysM_dom_sf"/>
</dbReference>
<dbReference type="Gene3D" id="3.10.350.10">
    <property type="entry name" value="LysM domain"/>
    <property type="match status" value="1"/>
</dbReference>
<gene>
    <name evidence="3" type="ORF">JJB07_10535</name>
</gene>
<feature type="domain" description="LysM" evidence="2">
    <location>
        <begin position="628"/>
        <end position="671"/>
    </location>
</feature>
<evidence type="ECO:0000313" key="3">
    <source>
        <dbReference type="EMBL" id="MBL0387087.1"/>
    </source>
</evidence>
<feature type="region of interest" description="Disordered" evidence="1">
    <location>
        <begin position="568"/>
        <end position="589"/>
    </location>
</feature>
<feature type="region of interest" description="Disordered" evidence="1">
    <location>
        <begin position="234"/>
        <end position="254"/>
    </location>
</feature>
<dbReference type="Pfam" id="PF01476">
    <property type="entry name" value="LysM"/>
    <property type="match status" value="1"/>
</dbReference>
<keyword evidence="4" id="KW-1185">Reference proteome</keyword>
<dbReference type="PROSITE" id="PS51782">
    <property type="entry name" value="LYSM"/>
    <property type="match status" value="1"/>
</dbReference>
<name>A0ABS1J9Y8_9BACL</name>
<dbReference type="SMART" id="SM00257">
    <property type="entry name" value="LysM"/>
    <property type="match status" value="1"/>
</dbReference>
<feature type="region of interest" description="Disordered" evidence="1">
    <location>
        <begin position="389"/>
        <end position="414"/>
    </location>
</feature>
<feature type="region of interest" description="Disordered" evidence="1">
    <location>
        <begin position="456"/>
        <end position="475"/>
    </location>
</feature>
<dbReference type="InterPro" id="IPR018392">
    <property type="entry name" value="LysM"/>
</dbReference>
<accession>A0ABS1J9Y8</accession>
<comment type="caution">
    <text evidence="3">The sequence shown here is derived from an EMBL/GenBank/DDBJ whole genome shotgun (WGS) entry which is preliminary data.</text>
</comment>
<protein>
    <submittedName>
        <fullName evidence="3">LysM peptidoglycan-binding domain-containing protein</fullName>
    </submittedName>
</protein>
<dbReference type="Proteomes" id="UP000602284">
    <property type="component" value="Unassembled WGS sequence"/>
</dbReference>
<dbReference type="CDD" id="cd00118">
    <property type="entry name" value="LysM"/>
    <property type="match status" value="1"/>
</dbReference>
<evidence type="ECO:0000256" key="1">
    <source>
        <dbReference type="SAM" id="MobiDB-lite"/>
    </source>
</evidence>
<evidence type="ECO:0000259" key="2">
    <source>
        <dbReference type="PROSITE" id="PS51782"/>
    </source>
</evidence>
<organism evidence="3 4">
    <name type="scientific">Tumebacillus amylolyticus</name>
    <dbReference type="NCBI Taxonomy" id="2801339"/>
    <lineage>
        <taxon>Bacteria</taxon>
        <taxon>Bacillati</taxon>
        <taxon>Bacillota</taxon>
        <taxon>Bacilli</taxon>
        <taxon>Bacillales</taxon>
        <taxon>Alicyclobacillaceae</taxon>
        <taxon>Tumebacillus</taxon>
    </lineage>
</organism>
<reference evidence="3 4" key="1">
    <citation type="submission" date="2021-01" db="EMBL/GenBank/DDBJ databases">
        <title>Tumebacillus sp. strain ITR2 16S ribosomal RNA gene Genome sequencing and assembly.</title>
        <authorList>
            <person name="Kang M."/>
        </authorList>
    </citation>
    <scope>NUCLEOTIDE SEQUENCE [LARGE SCALE GENOMIC DNA]</scope>
    <source>
        <strain evidence="3 4">ITR2</strain>
    </source>
</reference>
<feature type="compositionally biased region" description="Low complexity" evidence="1">
    <location>
        <begin position="399"/>
        <end position="414"/>
    </location>
</feature>
<evidence type="ECO:0000313" key="4">
    <source>
        <dbReference type="Proteomes" id="UP000602284"/>
    </source>
</evidence>
<dbReference type="SUPFAM" id="SSF54106">
    <property type="entry name" value="LysM domain"/>
    <property type="match status" value="1"/>
</dbReference>
<dbReference type="RefSeq" id="WP_201634752.1">
    <property type="nucleotide sequence ID" value="NZ_JAEQNB010000003.1"/>
</dbReference>
<sequence length="676" mass="75488">MAEAENKPSIRIHVDQQVTIEGVRGHEEVEDETVATEITGFDVEDDLYVLRGALSFSGFFRQEDEGDVPLPDAFEDRDVFDAGADVPEAPVLPFHHRLPFLLQVPVTAQEVHQRESGSLYVNPKIGQWNVHVLGEDTIHLRAELVLQGLSGQEGYVFRCGTQEEGVKPASSLDNLLEQEESRTLVPPAVSDDEEFDAPFDNAWASNYRQSLDVVEEPASEDDWLIESPAPDAHTAEAEYDADRHEDEEQAEEDEEDVILFTPDPRLVFPMPDAETDWAKELNAVEQAFPNGLPLQEQDLFNQAQAMFEQAQRQYPELQNVDFAEASREVMEHLQVSNFEDLQRSLFEQAQSPYANQFLNPYADPDQNHAYEADQYREVYDRAFDQYSKFQGSRPQEEVPSSSGTPSSSSSGGATADAYHEAYNRIVSSHGTPSPYDEDADAFVVEDARTEQLTELEDTFDAPEPFEAQEEETERPVLEVVEETVEATYEFEDEVPPQEIIAAAPEVVEPHVKQSGPKLSVGSKSLISESTGNSLKLSSLLGDSRTQPEAPEVVDAGYTESAQLTRESNTLGSIVSNNGANSSNKIESSDSIVSNNGGNIAAPLYTPQDAHDSVWGNFLRQKETKTTLKFRIVHEQDSLHELAEQYNTTPSDLQRANRLTRQEVETGQVLYIPTKRR</sequence>
<feature type="compositionally biased region" description="Basic and acidic residues" evidence="1">
    <location>
        <begin position="234"/>
        <end position="246"/>
    </location>
</feature>